<evidence type="ECO:0000313" key="3">
    <source>
        <dbReference type="EMBL" id="OGM21675.1"/>
    </source>
</evidence>
<dbReference type="InterPro" id="IPR036157">
    <property type="entry name" value="dUTPase-like_sf"/>
</dbReference>
<dbReference type="PANTHER" id="PTHR42680">
    <property type="entry name" value="DCTP DEAMINASE"/>
    <property type="match status" value="1"/>
</dbReference>
<accession>A0A1F7Y547</accession>
<dbReference type="EMBL" id="MGGF01000029">
    <property type="protein sequence ID" value="OGM21675.1"/>
    <property type="molecule type" value="Genomic_DNA"/>
</dbReference>
<sequence length="179" mass="19968">MPIGPKILLKLVKEKKLVENLSERELTNPEGAGFDLRLEEVHEILGKGFLGIKERKTPETKLIAKYKEGKNVIFTFKPGKYYLVKTIESLNLPDNIAAYPFSRGTIFRSGLIHLSNQVAPGYSGPIITGIYNAGGLDIGIELGARFMHIQFEYVEGGGSSYRGQWQGGRVLMKKKEKQV</sequence>
<dbReference type="SUPFAM" id="SSF51283">
    <property type="entry name" value="dUTPase-like"/>
    <property type="match status" value="1"/>
</dbReference>
<dbReference type="InterPro" id="IPR033704">
    <property type="entry name" value="dUTPase_trimeric"/>
</dbReference>
<evidence type="ECO:0000313" key="4">
    <source>
        <dbReference type="Proteomes" id="UP000178750"/>
    </source>
</evidence>
<evidence type="ECO:0000256" key="2">
    <source>
        <dbReference type="ARBA" id="ARBA00023080"/>
    </source>
</evidence>
<gene>
    <name evidence="3" type="ORF">A2863_04775</name>
</gene>
<dbReference type="AlphaFoldDB" id="A0A1F7Y547"/>
<dbReference type="PANTHER" id="PTHR42680:SF3">
    <property type="entry name" value="DCTP DEAMINASE"/>
    <property type="match status" value="1"/>
</dbReference>
<proteinExistence type="predicted"/>
<dbReference type="Gene3D" id="2.70.40.10">
    <property type="match status" value="1"/>
</dbReference>
<dbReference type="GO" id="GO:0008829">
    <property type="term" value="F:dCTP deaminase activity"/>
    <property type="evidence" value="ECO:0007669"/>
    <property type="project" value="InterPro"/>
</dbReference>
<dbReference type="CDD" id="cd07557">
    <property type="entry name" value="trimeric_dUTPase"/>
    <property type="match status" value="1"/>
</dbReference>
<keyword evidence="2" id="KW-0546">Nucleotide metabolism</keyword>
<dbReference type="Proteomes" id="UP000178750">
    <property type="component" value="Unassembled WGS sequence"/>
</dbReference>
<dbReference type="Pfam" id="PF22769">
    <property type="entry name" value="DCD"/>
    <property type="match status" value="1"/>
</dbReference>
<dbReference type="InterPro" id="IPR011962">
    <property type="entry name" value="dCTP_deaminase"/>
</dbReference>
<organism evidence="3 4">
    <name type="scientific">Candidatus Woesebacteria bacterium RIFCSPHIGHO2_01_FULL_38_9b</name>
    <dbReference type="NCBI Taxonomy" id="1802493"/>
    <lineage>
        <taxon>Bacteria</taxon>
        <taxon>Candidatus Woeseibacteriota</taxon>
    </lineage>
</organism>
<name>A0A1F7Y547_9BACT</name>
<protein>
    <submittedName>
        <fullName evidence="3">Uncharacterized protein</fullName>
    </submittedName>
</protein>
<comment type="caution">
    <text evidence="3">The sequence shown here is derived from an EMBL/GenBank/DDBJ whole genome shotgun (WGS) entry which is preliminary data.</text>
</comment>
<evidence type="ECO:0000256" key="1">
    <source>
        <dbReference type="ARBA" id="ARBA00022801"/>
    </source>
</evidence>
<dbReference type="GO" id="GO:0006229">
    <property type="term" value="P:dUTP biosynthetic process"/>
    <property type="evidence" value="ECO:0007669"/>
    <property type="project" value="InterPro"/>
</dbReference>
<reference evidence="3 4" key="1">
    <citation type="journal article" date="2016" name="Nat. Commun.">
        <title>Thousands of microbial genomes shed light on interconnected biogeochemical processes in an aquifer system.</title>
        <authorList>
            <person name="Anantharaman K."/>
            <person name="Brown C.T."/>
            <person name="Hug L.A."/>
            <person name="Sharon I."/>
            <person name="Castelle C.J."/>
            <person name="Probst A.J."/>
            <person name="Thomas B.C."/>
            <person name="Singh A."/>
            <person name="Wilkins M.J."/>
            <person name="Karaoz U."/>
            <person name="Brodie E.L."/>
            <person name="Williams K.H."/>
            <person name="Hubbard S.S."/>
            <person name="Banfield J.F."/>
        </authorList>
    </citation>
    <scope>NUCLEOTIDE SEQUENCE [LARGE SCALE GENOMIC DNA]</scope>
</reference>
<keyword evidence="1" id="KW-0378">Hydrolase</keyword>